<comment type="caution">
    <text evidence="11">The sequence shown here is derived from an EMBL/GenBank/DDBJ whole genome shotgun (WGS) entry which is preliminary data.</text>
</comment>
<evidence type="ECO:0000256" key="5">
    <source>
        <dbReference type="ARBA" id="ARBA00022679"/>
    </source>
</evidence>
<dbReference type="GO" id="GO:0004851">
    <property type="term" value="F:uroporphyrin-III C-methyltransferase activity"/>
    <property type="evidence" value="ECO:0007669"/>
    <property type="project" value="UniProtKB-EC"/>
</dbReference>
<dbReference type="CDD" id="cd11642">
    <property type="entry name" value="SUMT"/>
    <property type="match status" value="1"/>
</dbReference>
<dbReference type="InterPro" id="IPR000878">
    <property type="entry name" value="4pyrrol_Mease"/>
</dbReference>
<evidence type="ECO:0000256" key="3">
    <source>
        <dbReference type="ARBA" id="ARBA00018323"/>
    </source>
</evidence>
<dbReference type="InterPro" id="IPR003043">
    <property type="entry name" value="Uropor_MeTrfase_CS"/>
</dbReference>
<dbReference type="EMBL" id="DXHX01000116">
    <property type="protein sequence ID" value="HIV74866.1"/>
    <property type="molecule type" value="Genomic_DNA"/>
</dbReference>
<dbReference type="Gene3D" id="3.30.950.10">
    <property type="entry name" value="Methyltransferase, Cobalt-precorrin-4 Transmethylase, Domain 2"/>
    <property type="match status" value="1"/>
</dbReference>
<dbReference type="PANTHER" id="PTHR45790">
    <property type="entry name" value="SIROHEME SYNTHASE-RELATED"/>
    <property type="match status" value="1"/>
</dbReference>
<keyword evidence="4 9" id="KW-0489">Methyltransferase</keyword>
<feature type="domain" description="Tetrapyrrole methylase" evidence="10">
    <location>
        <begin position="5"/>
        <end position="214"/>
    </location>
</feature>
<keyword evidence="5 9" id="KW-0808">Transferase</keyword>
<organism evidence="11 12">
    <name type="scientific">Candidatus Pseudogracilibacillus intestinigallinarum</name>
    <dbReference type="NCBI Taxonomy" id="2838742"/>
    <lineage>
        <taxon>Bacteria</taxon>
        <taxon>Bacillati</taxon>
        <taxon>Bacillota</taxon>
        <taxon>Bacilli</taxon>
        <taxon>Bacillales</taxon>
        <taxon>Bacillaceae</taxon>
        <taxon>Pseudogracilibacillus</taxon>
    </lineage>
</organism>
<evidence type="ECO:0000256" key="6">
    <source>
        <dbReference type="ARBA" id="ARBA00022691"/>
    </source>
</evidence>
<sequence length="259" mass="28748">MGKGKVYIVGAGPGDAELITIKGKRAIEEADIIFYDRLVNKQLLTYAKQQATFIYAGKKPNYHAIKQDALNELLVNHAKRGKVVTRLKGGDPFIYGRGGEEALVLAQHQIPFEIVPGITAGIAAPAYAGIPVTHRNVSNSFTVMTGHDEQIEKMNWSQYAQSNHTLVIYMGMKNLQRIVEQLLLAGQNSNMPIAVIQWGTTDTQRTVSSTLAHILSHPETKELSNPAIIVIGEVVRLQQHLQWFTTSQYEDPLLELHVK</sequence>
<evidence type="ECO:0000256" key="1">
    <source>
        <dbReference type="ARBA" id="ARBA00005879"/>
    </source>
</evidence>
<dbReference type="InterPro" id="IPR006366">
    <property type="entry name" value="CobA/CysG_C"/>
</dbReference>
<reference evidence="11" key="1">
    <citation type="journal article" date="2021" name="PeerJ">
        <title>Extensive microbial diversity within the chicken gut microbiome revealed by metagenomics and culture.</title>
        <authorList>
            <person name="Gilroy R."/>
            <person name="Ravi A."/>
            <person name="Getino M."/>
            <person name="Pursley I."/>
            <person name="Horton D.L."/>
            <person name="Alikhan N.F."/>
            <person name="Baker D."/>
            <person name="Gharbi K."/>
            <person name="Hall N."/>
            <person name="Watson M."/>
            <person name="Adriaenssens E.M."/>
            <person name="Foster-Nyarko E."/>
            <person name="Jarju S."/>
            <person name="Secka A."/>
            <person name="Antonio M."/>
            <person name="Oren A."/>
            <person name="Chaudhuri R.R."/>
            <person name="La Ragione R."/>
            <person name="Hildebrand F."/>
            <person name="Pallen M.J."/>
        </authorList>
    </citation>
    <scope>NUCLEOTIDE SEQUENCE</scope>
    <source>
        <strain evidence="11">CHK169-2315</strain>
    </source>
</reference>
<evidence type="ECO:0000256" key="9">
    <source>
        <dbReference type="RuleBase" id="RU003960"/>
    </source>
</evidence>
<dbReference type="EC" id="2.1.1.107" evidence="2"/>
<proteinExistence type="inferred from homology"/>
<dbReference type="Pfam" id="PF00590">
    <property type="entry name" value="TP_methylase"/>
    <property type="match status" value="1"/>
</dbReference>
<evidence type="ECO:0000259" key="10">
    <source>
        <dbReference type="Pfam" id="PF00590"/>
    </source>
</evidence>
<dbReference type="FunFam" id="3.40.1010.10:FF:000001">
    <property type="entry name" value="Siroheme synthase"/>
    <property type="match status" value="1"/>
</dbReference>
<evidence type="ECO:0000313" key="12">
    <source>
        <dbReference type="Proteomes" id="UP000823937"/>
    </source>
</evidence>
<dbReference type="InterPro" id="IPR014777">
    <property type="entry name" value="4pyrrole_Mease_sub1"/>
</dbReference>
<dbReference type="InterPro" id="IPR050161">
    <property type="entry name" value="Siro_Cobalamin_biosynth"/>
</dbReference>
<dbReference type="SUPFAM" id="SSF53790">
    <property type="entry name" value="Tetrapyrrole methylase"/>
    <property type="match status" value="1"/>
</dbReference>
<keyword evidence="6" id="KW-0949">S-adenosyl-L-methionine</keyword>
<dbReference type="Proteomes" id="UP000823937">
    <property type="component" value="Unassembled WGS sequence"/>
</dbReference>
<dbReference type="InterPro" id="IPR014776">
    <property type="entry name" value="4pyrrole_Mease_sub2"/>
</dbReference>
<evidence type="ECO:0000256" key="8">
    <source>
        <dbReference type="ARBA" id="ARBA00079776"/>
    </source>
</evidence>
<reference evidence="11" key="2">
    <citation type="submission" date="2021-04" db="EMBL/GenBank/DDBJ databases">
        <authorList>
            <person name="Gilroy R."/>
        </authorList>
    </citation>
    <scope>NUCLEOTIDE SEQUENCE</scope>
    <source>
        <strain evidence="11">CHK169-2315</strain>
    </source>
</reference>
<dbReference type="Gene3D" id="3.40.1010.10">
    <property type="entry name" value="Cobalt-precorrin-4 Transmethylase, Domain 1"/>
    <property type="match status" value="1"/>
</dbReference>
<evidence type="ECO:0000313" key="11">
    <source>
        <dbReference type="EMBL" id="HIV74866.1"/>
    </source>
</evidence>
<gene>
    <name evidence="11" type="primary">cobA</name>
    <name evidence="11" type="ORF">H9895_07310</name>
</gene>
<dbReference type="AlphaFoldDB" id="A0A9D1PLZ5"/>
<dbReference type="GO" id="GO:0032259">
    <property type="term" value="P:methylation"/>
    <property type="evidence" value="ECO:0007669"/>
    <property type="project" value="UniProtKB-KW"/>
</dbReference>
<dbReference type="PROSITE" id="PS00840">
    <property type="entry name" value="SUMT_2"/>
    <property type="match status" value="1"/>
</dbReference>
<keyword evidence="7" id="KW-0627">Porphyrin biosynthesis</keyword>
<dbReference type="PANTHER" id="PTHR45790:SF3">
    <property type="entry name" value="S-ADENOSYL-L-METHIONINE-DEPENDENT UROPORPHYRINOGEN III METHYLTRANSFERASE, CHLOROPLASTIC"/>
    <property type="match status" value="1"/>
</dbReference>
<dbReference type="GO" id="GO:0019354">
    <property type="term" value="P:siroheme biosynthetic process"/>
    <property type="evidence" value="ECO:0007669"/>
    <property type="project" value="InterPro"/>
</dbReference>
<dbReference type="InterPro" id="IPR035996">
    <property type="entry name" value="4pyrrol_Methylase_sf"/>
</dbReference>
<dbReference type="NCBIfam" id="NF004790">
    <property type="entry name" value="PRK06136.1"/>
    <property type="match status" value="1"/>
</dbReference>
<comment type="similarity">
    <text evidence="1 9">Belongs to the precorrin methyltransferase family.</text>
</comment>
<evidence type="ECO:0000256" key="4">
    <source>
        <dbReference type="ARBA" id="ARBA00022603"/>
    </source>
</evidence>
<name>A0A9D1PLZ5_9BACI</name>
<dbReference type="FunFam" id="3.30.950.10:FF:000001">
    <property type="entry name" value="Siroheme synthase"/>
    <property type="match status" value="1"/>
</dbReference>
<dbReference type="PROSITE" id="PS00839">
    <property type="entry name" value="SUMT_1"/>
    <property type="match status" value="1"/>
</dbReference>
<evidence type="ECO:0000256" key="2">
    <source>
        <dbReference type="ARBA" id="ARBA00012162"/>
    </source>
</evidence>
<protein>
    <recommendedName>
        <fullName evidence="3">Uroporphyrinogen-III C-methyltransferase</fullName>
        <ecNumber evidence="2">2.1.1.107</ecNumber>
    </recommendedName>
    <alternativeName>
        <fullName evidence="8">Uroporphyrinogen III methylase</fullName>
    </alternativeName>
</protein>
<accession>A0A9D1PLZ5</accession>
<dbReference type="NCBIfam" id="TIGR01469">
    <property type="entry name" value="cobA_cysG_Cterm"/>
    <property type="match status" value="1"/>
</dbReference>
<evidence type="ECO:0000256" key="7">
    <source>
        <dbReference type="ARBA" id="ARBA00023244"/>
    </source>
</evidence>